<name>A0A1V4JLS0_PATFA</name>
<reference evidence="2 3" key="1">
    <citation type="submission" date="2016-02" db="EMBL/GenBank/DDBJ databases">
        <title>Band-tailed pigeon sequencing and assembly.</title>
        <authorList>
            <person name="Soares A.E."/>
            <person name="Novak B.J."/>
            <person name="Rice E.S."/>
            <person name="O'Connell B."/>
            <person name="Chang D."/>
            <person name="Weber S."/>
            <person name="Shapiro B."/>
        </authorList>
    </citation>
    <scope>NUCLEOTIDE SEQUENCE [LARGE SCALE GENOMIC DNA]</scope>
    <source>
        <strain evidence="2">BTP2013</strain>
        <tissue evidence="2">Blood</tissue>
    </source>
</reference>
<sequence length="135" mass="15344">MQYFGLANLSRYRNNFTEPRIPFLPPFLFISDYLPGESTGETPITATKKTKTAKEKEEKTIEKKHLKDEKSKGVPPAKEVPQHHNLTSAPVRYFQCVFLNGPNGFGLQFPTNPPSNKEEKTHSKASKRKTRKPGQ</sequence>
<comment type="caution">
    <text evidence="2">The sequence shown here is derived from an EMBL/GenBank/DDBJ whole genome shotgun (WGS) entry which is preliminary data.</text>
</comment>
<gene>
    <name evidence="2" type="ORF">AV530_005519</name>
</gene>
<feature type="compositionally biased region" description="Basic and acidic residues" evidence="1">
    <location>
        <begin position="52"/>
        <end position="72"/>
    </location>
</feature>
<proteinExistence type="predicted"/>
<dbReference type="EMBL" id="LSYS01006902">
    <property type="protein sequence ID" value="OPJ73110.1"/>
    <property type="molecule type" value="Genomic_DNA"/>
</dbReference>
<dbReference type="Proteomes" id="UP000190648">
    <property type="component" value="Unassembled WGS sequence"/>
</dbReference>
<feature type="region of interest" description="Disordered" evidence="1">
    <location>
        <begin position="39"/>
        <end position="86"/>
    </location>
</feature>
<evidence type="ECO:0000313" key="3">
    <source>
        <dbReference type="Proteomes" id="UP000190648"/>
    </source>
</evidence>
<keyword evidence="3" id="KW-1185">Reference proteome</keyword>
<dbReference type="AlphaFoldDB" id="A0A1V4JLS0"/>
<evidence type="ECO:0000256" key="1">
    <source>
        <dbReference type="SAM" id="MobiDB-lite"/>
    </source>
</evidence>
<feature type="region of interest" description="Disordered" evidence="1">
    <location>
        <begin position="105"/>
        <end position="135"/>
    </location>
</feature>
<feature type="compositionally biased region" description="Basic residues" evidence="1">
    <location>
        <begin position="123"/>
        <end position="135"/>
    </location>
</feature>
<evidence type="ECO:0000313" key="2">
    <source>
        <dbReference type="EMBL" id="OPJ73110.1"/>
    </source>
</evidence>
<dbReference type="OrthoDB" id="9908116at2759"/>
<organism evidence="2 3">
    <name type="scientific">Patagioenas fasciata monilis</name>
    <dbReference type="NCBI Taxonomy" id="372326"/>
    <lineage>
        <taxon>Eukaryota</taxon>
        <taxon>Metazoa</taxon>
        <taxon>Chordata</taxon>
        <taxon>Craniata</taxon>
        <taxon>Vertebrata</taxon>
        <taxon>Euteleostomi</taxon>
        <taxon>Archelosauria</taxon>
        <taxon>Archosauria</taxon>
        <taxon>Dinosauria</taxon>
        <taxon>Saurischia</taxon>
        <taxon>Theropoda</taxon>
        <taxon>Coelurosauria</taxon>
        <taxon>Aves</taxon>
        <taxon>Neognathae</taxon>
        <taxon>Neoaves</taxon>
        <taxon>Columbimorphae</taxon>
        <taxon>Columbiformes</taxon>
        <taxon>Columbidae</taxon>
        <taxon>Patagioenas</taxon>
    </lineage>
</organism>
<accession>A0A1V4JLS0</accession>
<protein>
    <submittedName>
        <fullName evidence="2">Uncharacterized protein</fullName>
    </submittedName>
</protein>